<feature type="compositionally biased region" description="Polar residues" evidence="1">
    <location>
        <begin position="80"/>
        <end position="92"/>
    </location>
</feature>
<feature type="region of interest" description="Disordered" evidence="1">
    <location>
        <begin position="334"/>
        <end position="355"/>
    </location>
</feature>
<feature type="region of interest" description="Disordered" evidence="1">
    <location>
        <begin position="61"/>
        <end position="113"/>
    </location>
</feature>
<organism evidence="2 3">
    <name type="scientific">Prymnesium parvum</name>
    <name type="common">Toxic golden alga</name>
    <dbReference type="NCBI Taxonomy" id="97485"/>
    <lineage>
        <taxon>Eukaryota</taxon>
        <taxon>Haptista</taxon>
        <taxon>Haptophyta</taxon>
        <taxon>Prymnesiophyceae</taxon>
        <taxon>Prymnesiales</taxon>
        <taxon>Prymnesiaceae</taxon>
        <taxon>Prymnesium</taxon>
    </lineage>
</organism>
<dbReference type="Proteomes" id="UP001515480">
    <property type="component" value="Unassembled WGS sequence"/>
</dbReference>
<proteinExistence type="predicted"/>
<evidence type="ECO:0000256" key="1">
    <source>
        <dbReference type="SAM" id="MobiDB-lite"/>
    </source>
</evidence>
<feature type="compositionally biased region" description="Polar residues" evidence="1">
    <location>
        <begin position="334"/>
        <end position="344"/>
    </location>
</feature>
<feature type="region of interest" description="Disordered" evidence="1">
    <location>
        <begin position="152"/>
        <end position="195"/>
    </location>
</feature>
<gene>
    <name evidence="2" type="ORF">AB1Y20_015485</name>
</gene>
<reference evidence="2 3" key="1">
    <citation type="journal article" date="2024" name="Science">
        <title>Giant polyketide synthase enzymes in the biosynthesis of giant marine polyether toxins.</title>
        <authorList>
            <person name="Fallon T.R."/>
            <person name="Shende V.V."/>
            <person name="Wierzbicki I.H."/>
            <person name="Pendleton A.L."/>
            <person name="Watervoot N.F."/>
            <person name="Auber R.P."/>
            <person name="Gonzalez D.J."/>
            <person name="Wisecaver J.H."/>
            <person name="Moore B.S."/>
        </authorList>
    </citation>
    <scope>NUCLEOTIDE SEQUENCE [LARGE SCALE GENOMIC DNA]</scope>
    <source>
        <strain evidence="2 3">12B1</strain>
    </source>
</reference>
<comment type="caution">
    <text evidence="2">The sequence shown here is derived from an EMBL/GenBank/DDBJ whole genome shotgun (WGS) entry which is preliminary data.</text>
</comment>
<evidence type="ECO:0000313" key="2">
    <source>
        <dbReference type="EMBL" id="KAL1526789.1"/>
    </source>
</evidence>
<name>A0AB34JYI8_PRYPA</name>
<dbReference type="EMBL" id="JBGBPQ010000003">
    <property type="protein sequence ID" value="KAL1526789.1"/>
    <property type="molecule type" value="Genomic_DNA"/>
</dbReference>
<evidence type="ECO:0000313" key="3">
    <source>
        <dbReference type="Proteomes" id="UP001515480"/>
    </source>
</evidence>
<feature type="compositionally biased region" description="Polar residues" evidence="1">
    <location>
        <begin position="152"/>
        <end position="166"/>
    </location>
</feature>
<dbReference type="AlphaFoldDB" id="A0AB34JYI8"/>
<protein>
    <submittedName>
        <fullName evidence="2">Uncharacterized protein</fullName>
    </submittedName>
</protein>
<accession>A0AB34JYI8</accession>
<feature type="region of interest" description="Disordered" evidence="1">
    <location>
        <begin position="1"/>
        <end position="49"/>
    </location>
</feature>
<sequence length="406" mass="45262">MRRNLTVHLPEREAANPARCLRPDLSPRKAPYSTAGGTSPKLGEAEMLHQRVQLSSAAYLDLQDKLSQRPGRGDLASPQPRKTSSGPASPNRSMAHFQSCCSPGARVSPRSPHAMRVDPRLLVRRLPSVDISDGDSELGSFSPLPRDILEQSQPTSLHAAAQSSVRTENDGMQGDARQPASSWPTSAEYVRPSRDDTERECAWLREALEQSNAEREALAEQLKQAHERAAQAVEEADRRLRVEVERIEAKFRREMEHVRRGADAATLERDKALKQARALQERAVAWAVRDTTDRVSRAEQERFKEAEAAHAAALEKESGRTRRLEAQLHELQQTLSSAATSSESHPTDDSPDMNTASQRLADEVLRIAHLALWRTSDLPSKDVGWQVEDARRYLSSLTLNDIRYAS</sequence>
<keyword evidence="3" id="KW-1185">Reference proteome</keyword>